<name>A0A977TNR0_9BBAC</name>
<sequence length="360" mass="43092">MITISTLLTINMNRRVNARKPFLFYNEDYYRDDIPKQYFKSGKLIEFGKYNKIATNKSQCKELVKQFLDYCMPDRCRHKNNKIKMLDRLLGPLLLQQVNHQTTVNQRNEDLYCLKSYETNDNMVLYNWMTKCTGTVNVADNIVWLMREIMKRSPKCNIYFHHYYKLFSQCFPTLLRIDKCKFLLCLRVILNKCMLPKNKGNVTARYKLYIASAVHYYLIDNLRLFLYDIALFVKVRRLLIKHYMHITNTRLNDLCKQFASNGNNIKLHQKLLLKYMMNYQHIEDVSWPSLADIESVVTWNKISTNAIRTWPFDTSKIKNGNRLFTYTGWDCRQRFCRTVHCLLLQRLHINKDGSKVLKYV</sequence>
<dbReference type="Proteomes" id="UP001265762">
    <property type="component" value="Segment"/>
</dbReference>
<dbReference type="Pfam" id="PF17625">
    <property type="entry name" value="DUF5509"/>
    <property type="match status" value="1"/>
</dbReference>
<protein>
    <submittedName>
        <fullName evidence="1">P43</fullName>
    </submittedName>
</protein>
<evidence type="ECO:0000313" key="2">
    <source>
        <dbReference type="Proteomes" id="UP001265762"/>
    </source>
</evidence>
<dbReference type="InterPro" id="IPR035120">
    <property type="entry name" value="DUF5509"/>
</dbReference>
<accession>A0A977TNR0</accession>
<evidence type="ECO:0000313" key="1">
    <source>
        <dbReference type="EMBL" id="UXX41904.1"/>
    </source>
</evidence>
<proteinExistence type="predicted"/>
<dbReference type="EMBL" id="ON803509">
    <property type="protein sequence ID" value="UXX41904.1"/>
    <property type="molecule type" value="Genomic_DNA"/>
</dbReference>
<organism evidence="1 2">
    <name type="scientific">Psilogramma increta granulovirus</name>
    <dbReference type="NCBI Taxonomy" id="2953508"/>
    <lineage>
        <taxon>Viruses</taxon>
        <taxon>Viruses incertae sedis</taxon>
        <taxon>Naldaviricetes</taxon>
        <taxon>Lefavirales</taxon>
        <taxon>Baculoviridae</taxon>
        <taxon>Betabaculovirus</taxon>
        <taxon>Betabaculovirus psincretae</taxon>
    </lineage>
</organism>
<reference evidence="1" key="1">
    <citation type="journal article" date="2022" name="Virus Res.">
        <title>Genome analysis of Psilogramma increta granulovirus and its intrapopulation diversity.</title>
        <authorList>
            <person name="Zhang H."/>
            <person name="Li L."/>
            <person name="Chen B."/>
            <person name="Zuo Y."/>
            <person name="Wu W."/>
            <person name="Yuan M."/>
            <person name="Yang K."/>
        </authorList>
    </citation>
    <scope>NUCLEOTIDE SEQUENCE</scope>
    <source>
        <strain evidence="1">GZ</strain>
    </source>
</reference>
<keyword evidence="2" id="KW-1185">Reference proteome</keyword>